<keyword evidence="3" id="KW-1185">Reference proteome</keyword>
<feature type="compositionally biased region" description="Basic and acidic residues" evidence="1">
    <location>
        <begin position="1"/>
        <end position="14"/>
    </location>
</feature>
<proteinExistence type="predicted"/>
<gene>
    <name evidence="2" type="ORF">NECAME_06353</name>
</gene>
<organism evidence="2 3">
    <name type="scientific">Necator americanus</name>
    <name type="common">Human hookworm</name>
    <dbReference type="NCBI Taxonomy" id="51031"/>
    <lineage>
        <taxon>Eukaryota</taxon>
        <taxon>Metazoa</taxon>
        <taxon>Ecdysozoa</taxon>
        <taxon>Nematoda</taxon>
        <taxon>Chromadorea</taxon>
        <taxon>Rhabditida</taxon>
        <taxon>Rhabditina</taxon>
        <taxon>Rhabditomorpha</taxon>
        <taxon>Strongyloidea</taxon>
        <taxon>Ancylostomatidae</taxon>
        <taxon>Bunostominae</taxon>
        <taxon>Necator</taxon>
    </lineage>
</organism>
<reference evidence="3" key="1">
    <citation type="journal article" date="2014" name="Nat. Genet.">
        <title>Genome of the human hookworm Necator americanus.</title>
        <authorList>
            <person name="Tang Y.T."/>
            <person name="Gao X."/>
            <person name="Rosa B.A."/>
            <person name="Abubucker S."/>
            <person name="Hallsworth-Pepin K."/>
            <person name="Martin J."/>
            <person name="Tyagi R."/>
            <person name="Heizer E."/>
            <person name="Zhang X."/>
            <person name="Bhonagiri-Palsikar V."/>
            <person name="Minx P."/>
            <person name="Warren W.C."/>
            <person name="Wang Q."/>
            <person name="Zhan B."/>
            <person name="Hotez P.J."/>
            <person name="Sternberg P.W."/>
            <person name="Dougall A."/>
            <person name="Gaze S.T."/>
            <person name="Mulvenna J."/>
            <person name="Sotillo J."/>
            <person name="Ranganathan S."/>
            <person name="Rabelo E.M."/>
            <person name="Wilson R.K."/>
            <person name="Felgner P.L."/>
            <person name="Bethony J."/>
            <person name="Hawdon J.M."/>
            <person name="Gasser R.B."/>
            <person name="Loukas A."/>
            <person name="Mitreva M."/>
        </authorList>
    </citation>
    <scope>NUCLEOTIDE SEQUENCE [LARGE SCALE GENOMIC DNA]</scope>
</reference>
<evidence type="ECO:0000313" key="3">
    <source>
        <dbReference type="Proteomes" id="UP000053676"/>
    </source>
</evidence>
<evidence type="ECO:0000313" key="2">
    <source>
        <dbReference type="EMBL" id="ETN85486.1"/>
    </source>
</evidence>
<sequence length="78" mass="9232">MTEQGKKKNEDKRKQQQNTQGDESDKKFNRVLRRAILQPLSIDRTVKPRICSIAGDYDIQAQRYHLYCHAYHSYHVLA</sequence>
<accession>W2TWP2</accession>
<evidence type="ECO:0000256" key="1">
    <source>
        <dbReference type="SAM" id="MobiDB-lite"/>
    </source>
</evidence>
<dbReference type="EMBL" id="KI657714">
    <property type="protein sequence ID" value="ETN85486.1"/>
    <property type="molecule type" value="Genomic_DNA"/>
</dbReference>
<dbReference type="AlphaFoldDB" id="W2TWP2"/>
<dbReference type="Proteomes" id="UP000053676">
    <property type="component" value="Unassembled WGS sequence"/>
</dbReference>
<name>W2TWP2_NECAM</name>
<dbReference type="KEGG" id="nai:NECAME_06353"/>
<feature type="region of interest" description="Disordered" evidence="1">
    <location>
        <begin position="1"/>
        <end position="28"/>
    </location>
</feature>
<protein>
    <submittedName>
        <fullName evidence="2">Uncharacterized protein</fullName>
    </submittedName>
</protein>